<proteinExistence type="inferred from homology"/>
<evidence type="ECO:0000313" key="4">
    <source>
        <dbReference type="EMBL" id="KAK8068757.1"/>
    </source>
</evidence>
<evidence type="ECO:0000313" key="5">
    <source>
        <dbReference type="Proteomes" id="UP001480595"/>
    </source>
</evidence>
<evidence type="ECO:0000259" key="2">
    <source>
        <dbReference type="PROSITE" id="PS50404"/>
    </source>
</evidence>
<keyword evidence="4" id="KW-0648">Protein biosynthesis</keyword>
<dbReference type="InterPro" id="IPR036282">
    <property type="entry name" value="Glutathione-S-Trfase_C_sf"/>
</dbReference>
<dbReference type="InterPro" id="IPR004045">
    <property type="entry name" value="Glutathione_S-Trfase_N"/>
</dbReference>
<dbReference type="GeneID" id="92089845"/>
<keyword evidence="5" id="KW-1185">Reference proteome</keyword>
<dbReference type="SUPFAM" id="SSF47616">
    <property type="entry name" value="GST C-terminal domain-like"/>
    <property type="match status" value="1"/>
</dbReference>
<dbReference type="Proteomes" id="UP001480595">
    <property type="component" value="Unassembled WGS sequence"/>
</dbReference>
<dbReference type="PROSITE" id="PS50404">
    <property type="entry name" value="GST_NTER"/>
    <property type="match status" value="1"/>
</dbReference>
<dbReference type="Gene3D" id="1.20.1050.10">
    <property type="match status" value="1"/>
</dbReference>
<dbReference type="InterPro" id="IPR040079">
    <property type="entry name" value="Glutathione_S-Trfase"/>
</dbReference>
<dbReference type="SUPFAM" id="SSF52833">
    <property type="entry name" value="Thioredoxin-like"/>
    <property type="match status" value="1"/>
</dbReference>
<dbReference type="Gene3D" id="3.40.30.10">
    <property type="entry name" value="Glutaredoxin"/>
    <property type="match status" value="1"/>
</dbReference>
<dbReference type="PANTHER" id="PTHR43986:SF10">
    <property type="entry name" value="ELONGATION FACTOR EEF-1B GAMMA SUBUNIT, PUTATIVE (AFU_ORTHOLOGUE AFUA_1G17120)-RELATED"/>
    <property type="match status" value="1"/>
</dbReference>
<dbReference type="GO" id="GO:0003746">
    <property type="term" value="F:translation elongation factor activity"/>
    <property type="evidence" value="ECO:0007669"/>
    <property type="project" value="UniProtKB-KW"/>
</dbReference>
<name>A0ABR1VC30_9PEZI</name>
<dbReference type="EMBL" id="JAQQWL010000006">
    <property type="protein sequence ID" value="KAK8068757.1"/>
    <property type="molecule type" value="Genomic_DNA"/>
</dbReference>
<evidence type="ECO:0000256" key="1">
    <source>
        <dbReference type="ARBA" id="ARBA00007409"/>
    </source>
</evidence>
<dbReference type="InterPro" id="IPR036249">
    <property type="entry name" value="Thioredoxin-like_sf"/>
</dbReference>
<accession>A0ABR1VC30</accession>
<evidence type="ECO:0000259" key="3">
    <source>
        <dbReference type="PROSITE" id="PS50405"/>
    </source>
</evidence>
<comment type="caution">
    <text evidence="4">The sequence shown here is derived from an EMBL/GenBank/DDBJ whole genome shotgun (WGS) entry which is preliminary data.</text>
</comment>
<organism evidence="4 5">
    <name type="scientific">Apiospora phragmitis</name>
    <dbReference type="NCBI Taxonomy" id="2905665"/>
    <lineage>
        <taxon>Eukaryota</taxon>
        <taxon>Fungi</taxon>
        <taxon>Dikarya</taxon>
        <taxon>Ascomycota</taxon>
        <taxon>Pezizomycotina</taxon>
        <taxon>Sordariomycetes</taxon>
        <taxon>Xylariomycetidae</taxon>
        <taxon>Amphisphaeriales</taxon>
        <taxon>Apiosporaceae</taxon>
        <taxon>Apiospora</taxon>
    </lineage>
</organism>
<reference evidence="4 5" key="1">
    <citation type="submission" date="2023-01" db="EMBL/GenBank/DDBJ databases">
        <title>Analysis of 21 Apiospora genomes using comparative genomics revels a genus with tremendous synthesis potential of carbohydrate active enzymes and secondary metabolites.</title>
        <authorList>
            <person name="Sorensen T."/>
        </authorList>
    </citation>
    <scope>NUCLEOTIDE SEQUENCE [LARGE SCALE GENOMIC DNA]</scope>
    <source>
        <strain evidence="4 5">CBS 135458</strain>
    </source>
</reference>
<sequence>MAPFGILYTLKERVHPRSRKVLAAAALNGLELEVPADFDAGVTNKTPEFLAKFPLGQIPTFESKSKSGSSGSGSFLLAESTAIAQHVADSGPRREQLLGRTAETRALNQQWILFNDLQFETTAKDLVAWRLGTEAYRAERETKAAADVRRWLDRYEGHLKSGDSGTGSPPGRAWFVNADAEGPSLADVVIGGTVFILYLAYMDAQMREEYPYVLRFYEGLKRVPELTELYTGPLLEKRKEPE</sequence>
<dbReference type="Pfam" id="PF02798">
    <property type="entry name" value="GST_N"/>
    <property type="match status" value="1"/>
</dbReference>
<dbReference type="RefSeq" id="XP_066716051.1">
    <property type="nucleotide sequence ID" value="XM_066856782.1"/>
</dbReference>
<dbReference type="CDD" id="cd03044">
    <property type="entry name" value="GST_N_EF1Bgamma"/>
    <property type="match status" value="1"/>
</dbReference>
<comment type="similarity">
    <text evidence="1">Belongs to the GST superfamily.</text>
</comment>
<dbReference type="InterPro" id="IPR050802">
    <property type="entry name" value="EF-GSTs"/>
</dbReference>
<protein>
    <submittedName>
        <fullName evidence="4">Fusarin C cluster-translation elongation factor</fullName>
    </submittedName>
</protein>
<dbReference type="InterPro" id="IPR010987">
    <property type="entry name" value="Glutathione-S-Trfase_C-like"/>
</dbReference>
<dbReference type="PANTHER" id="PTHR43986">
    <property type="entry name" value="ELONGATION FACTOR 1-GAMMA"/>
    <property type="match status" value="1"/>
</dbReference>
<dbReference type="PROSITE" id="PS50405">
    <property type="entry name" value="GST_CTER"/>
    <property type="match status" value="1"/>
</dbReference>
<feature type="domain" description="GST C-terminal" evidence="3">
    <location>
        <begin position="101"/>
        <end position="242"/>
    </location>
</feature>
<gene>
    <name evidence="4" type="ORF">PG994_005373</name>
</gene>
<feature type="domain" description="GST N-terminal" evidence="2">
    <location>
        <begin position="5"/>
        <end position="95"/>
    </location>
</feature>
<dbReference type="SFLD" id="SFLDS00019">
    <property type="entry name" value="Glutathione_Transferase_(cytos"/>
    <property type="match status" value="1"/>
</dbReference>
<keyword evidence="4" id="KW-0251">Elongation factor</keyword>